<comment type="caution">
    <text evidence="2">The sequence shown here is derived from an EMBL/GenBank/DDBJ whole genome shotgun (WGS) entry which is preliminary data.</text>
</comment>
<name>A0A2P8EFF6_9ACTN</name>
<sequence>MTDARPDPPPRRPQLRGEMPDVAGDPDPADRTAVAHATAAAVLQAARDDGSTPDTTQRLLDLADRVGLDEIAELWRESGSDTLPGTLWSLYLLRSWVHRNGAEAARVFAAGEHAAEVLTAVAGVARPPGPEEVATLGDAVLTSAFTGDFAVALERAGAFCRVVAAGRAHVADDADDSEAQRQTRLARGNLRMAEELEHAAAMWRRNELH</sequence>
<feature type="compositionally biased region" description="Basic and acidic residues" evidence="1">
    <location>
        <begin position="1"/>
        <end position="10"/>
    </location>
</feature>
<protein>
    <recommendedName>
        <fullName evidence="4">DNA-directed RNA polymerase subunit beta</fullName>
    </recommendedName>
</protein>
<evidence type="ECO:0008006" key="4">
    <source>
        <dbReference type="Google" id="ProtNLM"/>
    </source>
</evidence>
<dbReference type="AlphaFoldDB" id="A0A2P8EFF6"/>
<feature type="region of interest" description="Disordered" evidence="1">
    <location>
        <begin position="1"/>
        <end position="36"/>
    </location>
</feature>
<reference evidence="2 3" key="1">
    <citation type="submission" date="2018-03" db="EMBL/GenBank/DDBJ databases">
        <title>Genomic Encyclopedia of Archaeal and Bacterial Type Strains, Phase II (KMG-II): from individual species to whole genera.</title>
        <authorList>
            <person name="Goeker M."/>
        </authorList>
    </citation>
    <scope>NUCLEOTIDE SEQUENCE [LARGE SCALE GENOMIC DNA]</scope>
    <source>
        <strain evidence="2 3">DSM 45211</strain>
    </source>
</reference>
<keyword evidence="3" id="KW-1185">Reference proteome</keyword>
<dbReference type="RefSeq" id="WP_205740350.1">
    <property type="nucleotide sequence ID" value="NZ_ML142897.1"/>
</dbReference>
<evidence type="ECO:0000313" key="2">
    <source>
        <dbReference type="EMBL" id="PSL08209.1"/>
    </source>
</evidence>
<organism evidence="2 3">
    <name type="scientific">Haloactinopolyspora alba</name>
    <dbReference type="NCBI Taxonomy" id="648780"/>
    <lineage>
        <taxon>Bacteria</taxon>
        <taxon>Bacillati</taxon>
        <taxon>Actinomycetota</taxon>
        <taxon>Actinomycetes</taxon>
        <taxon>Jiangellales</taxon>
        <taxon>Jiangellaceae</taxon>
        <taxon>Haloactinopolyspora</taxon>
    </lineage>
</organism>
<evidence type="ECO:0000256" key="1">
    <source>
        <dbReference type="SAM" id="MobiDB-lite"/>
    </source>
</evidence>
<evidence type="ECO:0000313" key="3">
    <source>
        <dbReference type="Proteomes" id="UP000243528"/>
    </source>
</evidence>
<dbReference type="Proteomes" id="UP000243528">
    <property type="component" value="Unassembled WGS sequence"/>
</dbReference>
<dbReference type="EMBL" id="PYGE01000001">
    <property type="protein sequence ID" value="PSL08209.1"/>
    <property type="molecule type" value="Genomic_DNA"/>
</dbReference>
<proteinExistence type="predicted"/>
<gene>
    <name evidence="2" type="ORF">CLV30_101177</name>
</gene>
<accession>A0A2P8EFF6</accession>